<dbReference type="SUPFAM" id="SSF54534">
    <property type="entry name" value="FKBP-like"/>
    <property type="match status" value="1"/>
</dbReference>
<dbReference type="Proteomes" id="UP000001449">
    <property type="component" value="Chromosome 1"/>
</dbReference>
<name>B8BR61_THAPS</name>
<evidence type="ECO:0000256" key="2">
    <source>
        <dbReference type="ARBA" id="ARBA00013194"/>
    </source>
</evidence>
<dbReference type="PROSITE" id="PS50059">
    <property type="entry name" value="FKBP_PPIASE"/>
    <property type="match status" value="1"/>
</dbReference>
<comment type="catalytic activity">
    <reaction evidence="1 5">
        <text>[protein]-peptidylproline (omega=180) = [protein]-peptidylproline (omega=0)</text>
        <dbReference type="Rhea" id="RHEA:16237"/>
        <dbReference type="Rhea" id="RHEA-COMP:10747"/>
        <dbReference type="Rhea" id="RHEA-COMP:10748"/>
        <dbReference type="ChEBI" id="CHEBI:83833"/>
        <dbReference type="ChEBI" id="CHEBI:83834"/>
        <dbReference type="EC" id="5.2.1.8"/>
    </reaction>
</comment>
<evidence type="ECO:0000256" key="3">
    <source>
        <dbReference type="ARBA" id="ARBA00023110"/>
    </source>
</evidence>
<evidence type="ECO:0000256" key="4">
    <source>
        <dbReference type="ARBA" id="ARBA00023235"/>
    </source>
</evidence>
<feature type="domain" description="PPIase FKBP-type" evidence="6">
    <location>
        <begin position="1"/>
        <end position="69"/>
    </location>
</feature>
<evidence type="ECO:0000256" key="1">
    <source>
        <dbReference type="ARBA" id="ARBA00000971"/>
    </source>
</evidence>
<dbReference type="AlphaFoldDB" id="B8BR61"/>
<reference evidence="7 8" key="1">
    <citation type="journal article" date="2004" name="Science">
        <title>The genome of the diatom Thalassiosira pseudonana: ecology, evolution, and metabolism.</title>
        <authorList>
            <person name="Armbrust E.V."/>
            <person name="Berges J.A."/>
            <person name="Bowler C."/>
            <person name="Green B.R."/>
            <person name="Martinez D."/>
            <person name="Putnam N.H."/>
            <person name="Zhou S."/>
            <person name="Allen A.E."/>
            <person name="Apt K.E."/>
            <person name="Bechner M."/>
            <person name="Brzezinski M.A."/>
            <person name="Chaal B.K."/>
            <person name="Chiovitti A."/>
            <person name="Davis A.K."/>
            <person name="Demarest M.S."/>
            <person name="Detter J.C."/>
            <person name="Glavina T."/>
            <person name="Goodstein D."/>
            <person name="Hadi M.Z."/>
            <person name="Hellsten U."/>
            <person name="Hildebrand M."/>
            <person name="Jenkins B.D."/>
            <person name="Jurka J."/>
            <person name="Kapitonov V.V."/>
            <person name="Kroger N."/>
            <person name="Lau W.W."/>
            <person name="Lane T.W."/>
            <person name="Larimer F.W."/>
            <person name="Lippmeier J.C."/>
            <person name="Lucas S."/>
            <person name="Medina M."/>
            <person name="Montsant A."/>
            <person name="Obornik M."/>
            <person name="Parker M.S."/>
            <person name="Palenik B."/>
            <person name="Pazour G.J."/>
            <person name="Richardson P.M."/>
            <person name="Rynearson T.A."/>
            <person name="Saito M.A."/>
            <person name="Schwartz D.C."/>
            <person name="Thamatrakoln K."/>
            <person name="Valentin K."/>
            <person name="Vardi A."/>
            <person name="Wilkerson F.P."/>
            <person name="Rokhsar D.S."/>
        </authorList>
    </citation>
    <scope>NUCLEOTIDE SEQUENCE [LARGE SCALE GENOMIC DNA]</scope>
    <source>
        <strain evidence="7 8">CCMP1335</strain>
    </source>
</reference>
<reference evidence="7 8" key="2">
    <citation type="journal article" date="2008" name="Nature">
        <title>The Phaeodactylum genome reveals the evolutionary history of diatom genomes.</title>
        <authorList>
            <person name="Bowler C."/>
            <person name="Allen A.E."/>
            <person name="Badger J.H."/>
            <person name="Grimwood J."/>
            <person name="Jabbari K."/>
            <person name="Kuo A."/>
            <person name="Maheswari U."/>
            <person name="Martens C."/>
            <person name="Maumus F."/>
            <person name="Otillar R.P."/>
            <person name="Rayko E."/>
            <person name="Salamov A."/>
            <person name="Vandepoele K."/>
            <person name="Beszteri B."/>
            <person name="Gruber A."/>
            <person name="Heijde M."/>
            <person name="Katinka M."/>
            <person name="Mock T."/>
            <person name="Valentin K."/>
            <person name="Verret F."/>
            <person name="Berges J.A."/>
            <person name="Brownlee C."/>
            <person name="Cadoret J.P."/>
            <person name="Chiovitti A."/>
            <person name="Choi C.J."/>
            <person name="Coesel S."/>
            <person name="De Martino A."/>
            <person name="Detter J.C."/>
            <person name="Durkin C."/>
            <person name="Falciatore A."/>
            <person name="Fournet J."/>
            <person name="Haruta M."/>
            <person name="Huysman M.J."/>
            <person name="Jenkins B.D."/>
            <person name="Jiroutova K."/>
            <person name="Jorgensen R.E."/>
            <person name="Joubert Y."/>
            <person name="Kaplan A."/>
            <person name="Kroger N."/>
            <person name="Kroth P.G."/>
            <person name="La Roche J."/>
            <person name="Lindquist E."/>
            <person name="Lommer M."/>
            <person name="Martin-Jezequel V."/>
            <person name="Lopez P.J."/>
            <person name="Lucas S."/>
            <person name="Mangogna M."/>
            <person name="McGinnis K."/>
            <person name="Medlin L.K."/>
            <person name="Montsant A."/>
            <person name="Oudot-Le Secq M.P."/>
            <person name="Napoli C."/>
            <person name="Obornik M."/>
            <person name="Parker M.S."/>
            <person name="Petit J.L."/>
            <person name="Porcel B.M."/>
            <person name="Poulsen N."/>
            <person name="Robison M."/>
            <person name="Rychlewski L."/>
            <person name="Rynearson T.A."/>
            <person name="Schmutz J."/>
            <person name="Shapiro H."/>
            <person name="Siaut M."/>
            <person name="Stanley M."/>
            <person name="Sussman M.R."/>
            <person name="Taylor A.R."/>
            <person name="Vardi A."/>
            <person name="von Dassow P."/>
            <person name="Vyverman W."/>
            <person name="Willis A."/>
            <person name="Wyrwicz L.S."/>
            <person name="Rokhsar D.S."/>
            <person name="Weissenbach J."/>
            <person name="Armbrust E.V."/>
            <person name="Green B.R."/>
            <person name="Van de Peer Y."/>
            <person name="Grigoriev I.V."/>
        </authorList>
    </citation>
    <scope>NUCLEOTIDE SEQUENCE [LARGE SCALE GENOMIC DNA]</scope>
    <source>
        <strain evidence="7 8">CCMP1335</strain>
    </source>
</reference>
<dbReference type="PANTHER" id="PTHR43811">
    <property type="entry name" value="FKBP-TYPE PEPTIDYL-PROLYL CIS-TRANS ISOMERASE FKPA"/>
    <property type="match status" value="1"/>
</dbReference>
<dbReference type="InterPro" id="IPR046357">
    <property type="entry name" value="PPIase_dom_sf"/>
</dbReference>
<dbReference type="eggNOG" id="KOG0544">
    <property type="taxonomic scope" value="Eukaryota"/>
</dbReference>
<dbReference type="STRING" id="35128.B8BR61"/>
<dbReference type="PANTHER" id="PTHR43811:SF19">
    <property type="entry name" value="39 KDA FK506-BINDING NUCLEAR PROTEIN"/>
    <property type="match status" value="1"/>
</dbReference>
<dbReference type="EMBL" id="CM000638">
    <property type="protein sequence ID" value="EED95912.1"/>
    <property type="molecule type" value="Genomic_DNA"/>
</dbReference>
<keyword evidence="4 5" id="KW-0413">Isomerase</keyword>
<evidence type="ECO:0000313" key="7">
    <source>
        <dbReference type="EMBL" id="EED95912.1"/>
    </source>
</evidence>
<evidence type="ECO:0000313" key="8">
    <source>
        <dbReference type="Proteomes" id="UP000001449"/>
    </source>
</evidence>
<accession>B8BR61</accession>
<dbReference type="GeneID" id="7442920"/>
<dbReference type="GO" id="GO:0003755">
    <property type="term" value="F:peptidyl-prolyl cis-trans isomerase activity"/>
    <property type="evidence" value="ECO:0007669"/>
    <property type="project" value="UniProtKB-KW"/>
</dbReference>
<protein>
    <recommendedName>
        <fullName evidence="2 5">peptidylprolyl isomerase</fullName>
        <ecNumber evidence="2 5">5.2.1.8</ecNumber>
    </recommendedName>
</protein>
<dbReference type="Gene3D" id="3.10.50.40">
    <property type="match status" value="1"/>
</dbReference>
<dbReference type="InterPro" id="IPR001179">
    <property type="entry name" value="PPIase_FKBP_dom"/>
</dbReference>
<dbReference type="Pfam" id="PF00254">
    <property type="entry name" value="FKBP_C"/>
    <property type="match status" value="1"/>
</dbReference>
<dbReference type="PaxDb" id="35128-Thaps30976"/>
<gene>
    <name evidence="7" type="ORF">THAPSDRAFT_30976</name>
</gene>
<evidence type="ECO:0000256" key="5">
    <source>
        <dbReference type="PROSITE-ProRule" id="PRU00277"/>
    </source>
</evidence>
<keyword evidence="8" id="KW-1185">Reference proteome</keyword>
<proteinExistence type="predicted"/>
<keyword evidence="3 5" id="KW-0697">Rotamase</keyword>
<feature type="non-terminal residue" evidence="7">
    <location>
        <position position="1"/>
    </location>
</feature>
<dbReference type="EC" id="5.2.1.8" evidence="2 5"/>
<dbReference type="HOGENOM" id="CLU_2712574_0_0_1"/>
<evidence type="ECO:0000259" key="6">
    <source>
        <dbReference type="PROSITE" id="PS50059"/>
    </source>
</evidence>
<organism evidence="7 8">
    <name type="scientific">Thalassiosira pseudonana</name>
    <name type="common">Marine diatom</name>
    <name type="synonym">Cyclotella nana</name>
    <dbReference type="NCBI Taxonomy" id="35128"/>
    <lineage>
        <taxon>Eukaryota</taxon>
        <taxon>Sar</taxon>
        <taxon>Stramenopiles</taxon>
        <taxon>Ochrophyta</taxon>
        <taxon>Bacillariophyta</taxon>
        <taxon>Coscinodiscophyceae</taxon>
        <taxon>Thalassiosirophycidae</taxon>
        <taxon>Thalassiosirales</taxon>
        <taxon>Thalassiosiraceae</taxon>
        <taxon>Thalassiosira</taxon>
    </lineage>
</organism>
<dbReference type="KEGG" id="tps:THAPSDRAFT_30976"/>
<sequence length="73" mass="7633">NALLFKVGSGSVIPGLDDLVAQMVVGQKVQAIIPPNLAYGEKGVCLEDGECLIKPGSTLVYDVLLKRSSIPPP</sequence>
<dbReference type="InParanoid" id="B8BR61"/>
<dbReference type="RefSeq" id="XP_002286271.1">
    <property type="nucleotide sequence ID" value="XM_002286235.1"/>
</dbReference>